<dbReference type="RefSeq" id="WP_077026370.1">
    <property type="nucleotide sequence ID" value="NZ_CP017641.1"/>
</dbReference>
<evidence type="ECO:0000256" key="1">
    <source>
        <dbReference type="ARBA" id="ARBA00008348"/>
    </source>
</evidence>
<feature type="compositionally biased region" description="Polar residues" evidence="5">
    <location>
        <begin position="8"/>
        <end position="17"/>
    </location>
</feature>
<dbReference type="OrthoDB" id="9807213at2"/>
<dbReference type="EMBL" id="CP017641">
    <property type="protein sequence ID" value="APZ95165.1"/>
    <property type="molecule type" value="Genomic_DNA"/>
</dbReference>
<feature type="compositionally biased region" description="Basic residues" evidence="5">
    <location>
        <begin position="331"/>
        <end position="359"/>
    </location>
</feature>
<dbReference type="InterPro" id="IPR002942">
    <property type="entry name" value="S4_RNA-bd"/>
</dbReference>
<accession>A0A1P8WM70</accession>
<dbReference type="Pfam" id="PF00849">
    <property type="entry name" value="PseudoU_synth_2"/>
    <property type="match status" value="1"/>
</dbReference>
<dbReference type="PANTHER" id="PTHR47683:SF2">
    <property type="entry name" value="RNA-BINDING S4 DOMAIN-CONTAINING PROTEIN"/>
    <property type="match status" value="1"/>
</dbReference>
<dbReference type="SMART" id="SM00363">
    <property type="entry name" value="S4"/>
    <property type="match status" value="1"/>
</dbReference>
<dbReference type="InterPro" id="IPR020094">
    <property type="entry name" value="TruA/RsuA/RluB/E/F_N"/>
</dbReference>
<dbReference type="Proteomes" id="UP000187735">
    <property type="component" value="Chromosome"/>
</dbReference>
<evidence type="ECO:0000256" key="4">
    <source>
        <dbReference type="RuleBase" id="RU003887"/>
    </source>
</evidence>
<dbReference type="InterPro" id="IPR050343">
    <property type="entry name" value="RsuA_PseudoU_synthase"/>
</dbReference>
<dbReference type="SUPFAM" id="SSF55174">
    <property type="entry name" value="Alpha-L RNA-binding motif"/>
    <property type="match status" value="1"/>
</dbReference>
<dbReference type="Gene3D" id="3.30.70.580">
    <property type="entry name" value="Pseudouridine synthase I, catalytic domain, N-terminal subdomain"/>
    <property type="match status" value="1"/>
</dbReference>
<dbReference type="PANTHER" id="PTHR47683">
    <property type="entry name" value="PSEUDOURIDINE SYNTHASE FAMILY PROTEIN-RELATED"/>
    <property type="match status" value="1"/>
</dbReference>
<feature type="compositionally biased region" description="Basic and acidic residues" evidence="5">
    <location>
        <begin position="306"/>
        <end position="318"/>
    </location>
</feature>
<dbReference type="InterPro" id="IPR036986">
    <property type="entry name" value="S4_RNA-bd_sf"/>
</dbReference>
<keyword evidence="3" id="KW-0694">RNA-binding</keyword>
<evidence type="ECO:0000256" key="5">
    <source>
        <dbReference type="SAM" id="MobiDB-lite"/>
    </source>
</evidence>
<reference evidence="7 8" key="1">
    <citation type="journal article" date="2016" name="Front. Microbiol.">
        <title>Fuerstia marisgermanicae gen. nov., sp. nov., an Unusual Member of the Phylum Planctomycetes from the German Wadden Sea.</title>
        <authorList>
            <person name="Kohn T."/>
            <person name="Heuer A."/>
            <person name="Jogler M."/>
            <person name="Vollmers J."/>
            <person name="Boedeker C."/>
            <person name="Bunk B."/>
            <person name="Rast P."/>
            <person name="Borchert D."/>
            <person name="Glockner I."/>
            <person name="Freese H.M."/>
            <person name="Klenk H.P."/>
            <person name="Overmann J."/>
            <person name="Kaster A.K."/>
            <person name="Rohde M."/>
            <person name="Wiegand S."/>
            <person name="Jogler C."/>
        </authorList>
    </citation>
    <scope>NUCLEOTIDE SEQUENCE [LARGE SCALE GENOMIC DNA]</scope>
    <source>
        <strain evidence="7 8">NH11</strain>
    </source>
</reference>
<protein>
    <recommendedName>
        <fullName evidence="4">Pseudouridine synthase</fullName>
        <ecNumber evidence="4">5.4.99.-</ecNumber>
    </recommendedName>
</protein>
<dbReference type="Gene3D" id="3.30.70.1560">
    <property type="entry name" value="Alpha-L RNA-binding motif"/>
    <property type="match status" value="1"/>
</dbReference>
<feature type="domain" description="RNA-binding S4" evidence="6">
    <location>
        <begin position="41"/>
        <end position="102"/>
    </location>
</feature>
<dbReference type="SUPFAM" id="SSF55120">
    <property type="entry name" value="Pseudouridine synthase"/>
    <property type="match status" value="1"/>
</dbReference>
<evidence type="ECO:0000259" key="6">
    <source>
        <dbReference type="SMART" id="SM00363"/>
    </source>
</evidence>
<dbReference type="InterPro" id="IPR020103">
    <property type="entry name" value="PsdUridine_synth_cat_dom_sf"/>
</dbReference>
<dbReference type="GO" id="GO:0120159">
    <property type="term" value="F:rRNA pseudouridine synthase activity"/>
    <property type="evidence" value="ECO:0007669"/>
    <property type="project" value="UniProtKB-ARBA"/>
</dbReference>
<name>A0A1P8WM70_9PLAN</name>
<dbReference type="EC" id="5.4.99.-" evidence="4"/>
<evidence type="ECO:0000256" key="3">
    <source>
        <dbReference type="PROSITE-ProRule" id="PRU00182"/>
    </source>
</evidence>
<evidence type="ECO:0000313" key="7">
    <source>
        <dbReference type="EMBL" id="APZ95165.1"/>
    </source>
</evidence>
<dbReference type="GO" id="GO:0000455">
    <property type="term" value="P:enzyme-directed rRNA pseudouridine synthesis"/>
    <property type="evidence" value="ECO:0007669"/>
    <property type="project" value="UniProtKB-ARBA"/>
</dbReference>
<evidence type="ECO:0000256" key="2">
    <source>
        <dbReference type="ARBA" id="ARBA00023235"/>
    </source>
</evidence>
<dbReference type="Pfam" id="PF01479">
    <property type="entry name" value="S4"/>
    <property type="match status" value="1"/>
</dbReference>
<feature type="compositionally biased region" description="Basic residues" evidence="5">
    <location>
        <begin position="283"/>
        <end position="299"/>
    </location>
</feature>
<dbReference type="CDD" id="cd02870">
    <property type="entry name" value="PseudoU_synth_RsuA_like"/>
    <property type="match status" value="1"/>
</dbReference>
<dbReference type="NCBIfam" id="TIGR00093">
    <property type="entry name" value="pseudouridine synthase"/>
    <property type="match status" value="1"/>
</dbReference>
<evidence type="ECO:0000313" key="8">
    <source>
        <dbReference type="Proteomes" id="UP000187735"/>
    </source>
</evidence>
<dbReference type="GO" id="GO:0003723">
    <property type="term" value="F:RNA binding"/>
    <property type="evidence" value="ECO:0007669"/>
    <property type="project" value="UniProtKB-KW"/>
</dbReference>
<dbReference type="AlphaFoldDB" id="A0A1P8WM70"/>
<dbReference type="InterPro" id="IPR042092">
    <property type="entry name" value="PsdUridine_s_RsuA/RluB/E/F_cat"/>
</dbReference>
<dbReference type="InterPro" id="IPR006145">
    <property type="entry name" value="PsdUridine_synth_RsuA/RluA"/>
</dbReference>
<keyword evidence="8" id="KW-1185">Reference proteome</keyword>
<dbReference type="PROSITE" id="PS50889">
    <property type="entry name" value="S4"/>
    <property type="match status" value="1"/>
</dbReference>
<feature type="region of interest" description="Disordered" evidence="5">
    <location>
        <begin position="279"/>
        <end position="359"/>
    </location>
</feature>
<dbReference type="PROSITE" id="PS01149">
    <property type="entry name" value="PSI_RSU"/>
    <property type="match status" value="1"/>
</dbReference>
<dbReference type="FunFam" id="3.10.290.10:FF:000003">
    <property type="entry name" value="Pseudouridine synthase"/>
    <property type="match status" value="1"/>
</dbReference>
<dbReference type="Gene3D" id="3.10.290.10">
    <property type="entry name" value="RNA-binding S4 domain"/>
    <property type="match status" value="1"/>
</dbReference>
<dbReference type="InterPro" id="IPR000748">
    <property type="entry name" value="PsdUridine_synth_RsuA/RluB/E/F"/>
</dbReference>
<gene>
    <name evidence="7" type="primary">rluB</name>
    <name evidence="7" type="ORF">Fuma_04820</name>
</gene>
<dbReference type="KEGG" id="fmr:Fuma_04820"/>
<dbReference type="STRING" id="1891926.Fuma_04820"/>
<keyword evidence="2 4" id="KW-0413">Isomerase</keyword>
<feature type="region of interest" description="Disordered" evidence="5">
    <location>
        <begin position="1"/>
        <end position="36"/>
    </location>
</feature>
<proteinExistence type="inferred from homology"/>
<sequence>MSPKKRSQTPSTSTAPGQSRRGKTQTNIGRPAFLSDGEKGTRLQKFLAVAGVDSRRHCEDFIRDGRVTVDGEVVTNPAVSVQPDDQDVRLDGERLRMPRYRYYLLNKPKGVVCTNNDPAGRPRAVDLCPNMDQRLFTVGRLDENTEGLLLVTNDGALAEHLAHPRYEVVRRYRVQVAGIPEKEALAELRDGMYFSDGFFRFQNLRVLKKKGRSTFIEIELQEGKNREIRRLFARVGHKVIHLQRISFGPLRVGQLEIGKCRELRSQELKELYDFIRQAPHSRSVGKPRRKPRDAAKKKFASGGKKSTSEKSPAKETGSRRGAGRYSPVKKGAVKKSAAKKKSVKKRPSAGKKKGGRRGK</sequence>
<organism evidence="7 8">
    <name type="scientific">Fuerstiella marisgermanici</name>
    <dbReference type="NCBI Taxonomy" id="1891926"/>
    <lineage>
        <taxon>Bacteria</taxon>
        <taxon>Pseudomonadati</taxon>
        <taxon>Planctomycetota</taxon>
        <taxon>Planctomycetia</taxon>
        <taxon>Planctomycetales</taxon>
        <taxon>Planctomycetaceae</taxon>
        <taxon>Fuerstiella</taxon>
    </lineage>
</organism>
<dbReference type="CDD" id="cd00165">
    <property type="entry name" value="S4"/>
    <property type="match status" value="1"/>
</dbReference>
<comment type="similarity">
    <text evidence="1 4">Belongs to the pseudouridine synthase RsuA family.</text>
</comment>
<dbReference type="InterPro" id="IPR018496">
    <property type="entry name" value="PsdUridine_synth_RsuA/RluB_CS"/>
</dbReference>